<comment type="caution">
    <text evidence="1">The sequence shown here is derived from an EMBL/GenBank/DDBJ whole genome shotgun (WGS) entry which is preliminary data.</text>
</comment>
<evidence type="ECO:0000313" key="2">
    <source>
        <dbReference type="Proteomes" id="UP000316495"/>
    </source>
</evidence>
<dbReference type="AlphaFoldDB" id="A0A554LP80"/>
<dbReference type="EMBL" id="VMGN01000008">
    <property type="protein sequence ID" value="TSC94681.1"/>
    <property type="molecule type" value="Genomic_DNA"/>
</dbReference>
<evidence type="ECO:0008006" key="3">
    <source>
        <dbReference type="Google" id="ProtNLM"/>
    </source>
</evidence>
<evidence type="ECO:0000313" key="1">
    <source>
        <dbReference type="EMBL" id="TSC94681.1"/>
    </source>
</evidence>
<dbReference type="Proteomes" id="UP000316495">
    <property type="component" value="Unassembled WGS sequence"/>
</dbReference>
<proteinExistence type="predicted"/>
<gene>
    <name evidence="1" type="ORF">Athens101428_196</name>
</gene>
<reference evidence="1 2" key="1">
    <citation type="submission" date="2017-07" db="EMBL/GenBank/DDBJ databases">
        <title>Mechanisms for carbon and nitrogen cycling indicate functional differentiation within the Candidate Phyla Radiation.</title>
        <authorList>
            <person name="Danczak R.E."/>
            <person name="Johnston M.D."/>
            <person name="Kenah C."/>
            <person name="Slattery M."/>
            <person name="Wrighton K.C."/>
            <person name="Wilkins M.J."/>
        </authorList>
    </citation>
    <scope>NUCLEOTIDE SEQUENCE [LARGE SCALE GENOMIC DNA]</scope>
    <source>
        <strain evidence="1">Athens1014_28</strain>
    </source>
</reference>
<protein>
    <recommendedName>
        <fullName evidence="3">RNA polymerase sigma factor 70 region 4 type 2 domain-containing protein</fullName>
    </recommendedName>
</protein>
<sequence length="46" mass="5280">MAVKFLFEKHTFTEIEDLMGMSSGTINKIYFKTKGSPVLNKLLKKD</sequence>
<name>A0A554LP80_9BACT</name>
<accession>A0A554LP80</accession>
<organism evidence="1 2">
    <name type="scientific">Candidatus Berkelbacteria bacterium Athens1014_28</name>
    <dbReference type="NCBI Taxonomy" id="2017145"/>
    <lineage>
        <taxon>Bacteria</taxon>
        <taxon>Candidatus Berkelbacteria</taxon>
    </lineage>
</organism>